<dbReference type="RefSeq" id="WP_048848521.1">
    <property type="nucleotide sequence ID" value="NZ_BALE01000014.1"/>
</dbReference>
<keyword evidence="3" id="KW-1185">Reference proteome</keyword>
<gene>
    <name evidence="2" type="ORF">Tasa_014_031</name>
</gene>
<dbReference type="InterPro" id="IPR004017">
    <property type="entry name" value="Cys_rich_dom"/>
</dbReference>
<dbReference type="AlphaFoldDB" id="A0A0D6MKN3"/>
<reference evidence="2 3" key="1">
    <citation type="submission" date="2012-10" db="EMBL/GenBank/DDBJ databases">
        <title>Genome sequencing of Tanticharoenia sakaeratensis NBRC 103193.</title>
        <authorList>
            <person name="Azuma Y."/>
            <person name="Hadano H."/>
            <person name="Hirakawa H."/>
            <person name="Matsushita K."/>
        </authorList>
    </citation>
    <scope>NUCLEOTIDE SEQUENCE [LARGE SCALE GENOMIC DNA]</scope>
    <source>
        <strain evidence="2 3">NBRC 103193</strain>
    </source>
</reference>
<protein>
    <submittedName>
        <fullName evidence="2">Oxidoreductase, iron-sulphur binding subunit</fullName>
    </submittedName>
</protein>
<dbReference type="GO" id="GO:0005829">
    <property type="term" value="C:cytosol"/>
    <property type="evidence" value="ECO:0007669"/>
    <property type="project" value="TreeGrafter"/>
</dbReference>
<sequence>MKVGLFVPCYVDMFHPQTGIATLELLERLGLSVEYPLEQTCCGQPMTNTGCSREAADTEALFVRNFAKYDVIVTPSGSCTNQVRNNLTAIEQTEAVRHVRTHTYELVEFLHDVLKVESFPWAAFPHKVALHNNCNTLRNLRIASMSERRETPFSKPRALLEKVRGIEFVELARPDECCGFGGTFSVFEEGVSSKMGADKVRDQLRSGADYVTSSDSSCMMHQEGCARRMNANMKYIHIAEILNGAAA</sequence>
<dbReference type="EMBL" id="BALE01000014">
    <property type="protein sequence ID" value="GAN54010.1"/>
    <property type="molecule type" value="Genomic_DNA"/>
</dbReference>
<dbReference type="GO" id="GO:0016491">
    <property type="term" value="F:oxidoreductase activity"/>
    <property type="evidence" value="ECO:0007669"/>
    <property type="project" value="UniProtKB-ARBA"/>
</dbReference>
<feature type="domain" description="Cysteine-rich" evidence="1">
    <location>
        <begin position="3"/>
        <end position="83"/>
    </location>
</feature>
<organism evidence="2 3">
    <name type="scientific">Tanticharoenia sakaeratensis NBRC 103193</name>
    <dbReference type="NCBI Taxonomy" id="1231623"/>
    <lineage>
        <taxon>Bacteria</taxon>
        <taxon>Pseudomonadati</taxon>
        <taxon>Pseudomonadota</taxon>
        <taxon>Alphaproteobacteria</taxon>
        <taxon>Acetobacterales</taxon>
        <taxon>Acetobacteraceae</taxon>
        <taxon>Tanticharoenia</taxon>
    </lineage>
</organism>
<comment type="caution">
    <text evidence="2">The sequence shown here is derived from an EMBL/GenBank/DDBJ whole genome shotgun (WGS) entry which is preliminary data.</text>
</comment>
<evidence type="ECO:0000259" key="1">
    <source>
        <dbReference type="Pfam" id="PF02754"/>
    </source>
</evidence>
<dbReference type="PANTHER" id="PTHR30296:SF0">
    <property type="entry name" value="LACTATE UTILIZATION PROTEIN A"/>
    <property type="match status" value="1"/>
</dbReference>
<evidence type="ECO:0000313" key="2">
    <source>
        <dbReference type="EMBL" id="GAN54010.1"/>
    </source>
</evidence>
<dbReference type="STRING" id="1231623.Tasa_014_031"/>
<evidence type="ECO:0000313" key="3">
    <source>
        <dbReference type="Proteomes" id="UP000032679"/>
    </source>
</evidence>
<accession>A0A0D6MKN3</accession>
<dbReference type="OrthoDB" id="9770306at2"/>
<dbReference type="Pfam" id="PF02754">
    <property type="entry name" value="CCG"/>
    <property type="match status" value="2"/>
</dbReference>
<dbReference type="Proteomes" id="UP000032679">
    <property type="component" value="Unassembled WGS sequence"/>
</dbReference>
<proteinExistence type="predicted"/>
<name>A0A0D6MKN3_9PROT</name>
<dbReference type="PANTHER" id="PTHR30296">
    <property type="entry name" value="UNCHARACTERIZED PROTEIN YKGE"/>
    <property type="match status" value="1"/>
</dbReference>
<feature type="domain" description="Cysteine-rich" evidence="1">
    <location>
        <begin position="128"/>
        <end position="221"/>
    </location>
</feature>